<dbReference type="Proteomes" id="UP001461498">
    <property type="component" value="Unassembled WGS sequence"/>
</dbReference>
<comment type="caution">
    <text evidence="1">The sequence shown here is derived from an EMBL/GenBank/DDBJ whole genome shotgun (WGS) entry which is preliminary data.</text>
</comment>
<dbReference type="AlphaFoldDB" id="A0AAW1D3A9"/>
<proteinExistence type="predicted"/>
<name>A0AAW1D3A9_9HEMI</name>
<dbReference type="EMBL" id="JAPXFL010000007">
    <property type="protein sequence ID" value="KAK9504548.1"/>
    <property type="molecule type" value="Genomic_DNA"/>
</dbReference>
<keyword evidence="2" id="KW-1185">Reference proteome</keyword>
<gene>
    <name evidence="1" type="ORF">O3M35_010861</name>
</gene>
<accession>A0AAW1D3A9</accession>
<reference evidence="1 2" key="1">
    <citation type="submission" date="2022-12" db="EMBL/GenBank/DDBJ databases">
        <title>Chromosome-level genome assembly of true bugs.</title>
        <authorList>
            <person name="Ma L."/>
            <person name="Li H."/>
        </authorList>
    </citation>
    <scope>NUCLEOTIDE SEQUENCE [LARGE SCALE GENOMIC DNA]</scope>
    <source>
        <strain evidence="1">Lab_2022b</strain>
    </source>
</reference>
<evidence type="ECO:0000313" key="2">
    <source>
        <dbReference type="Proteomes" id="UP001461498"/>
    </source>
</evidence>
<organism evidence="1 2">
    <name type="scientific">Rhynocoris fuscipes</name>
    <dbReference type="NCBI Taxonomy" id="488301"/>
    <lineage>
        <taxon>Eukaryota</taxon>
        <taxon>Metazoa</taxon>
        <taxon>Ecdysozoa</taxon>
        <taxon>Arthropoda</taxon>
        <taxon>Hexapoda</taxon>
        <taxon>Insecta</taxon>
        <taxon>Pterygota</taxon>
        <taxon>Neoptera</taxon>
        <taxon>Paraneoptera</taxon>
        <taxon>Hemiptera</taxon>
        <taxon>Heteroptera</taxon>
        <taxon>Panheteroptera</taxon>
        <taxon>Cimicomorpha</taxon>
        <taxon>Reduviidae</taxon>
        <taxon>Harpactorinae</taxon>
        <taxon>Harpactorini</taxon>
        <taxon>Rhynocoris</taxon>
    </lineage>
</organism>
<protein>
    <submittedName>
        <fullName evidence="1">Uncharacterized protein</fullName>
    </submittedName>
</protein>
<sequence>MTPSLCLYVHWLPSYCEKTTGFFEEFDEFGIDNAIARPISRQTMELTLNTIVFQS</sequence>
<evidence type="ECO:0000313" key="1">
    <source>
        <dbReference type="EMBL" id="KAK9504548.1"/>
    </source>
</evidence>